<comment type="caution">
    <text evidence="3">The sequence shown here is derived from an EMBL/GenBank/DDBJ whole genome shotgun (WGS) entry which is preliminary data.</text>
</comment>
<dbReference type="Proteomes" id="UP000331127">
    <property type="component" value="Unassembled WGS sequence"/>
</dbReference>
<proteinExistence type="inferred from homology"/>
<dbReference type="FunFam" id="3.40.50.720:FF:000084">
    <property type="entry name" value="Short-chain dehydrogenase reductase"/>
    <property type="match status" value="1"/>
</dbReference>
<protein>
    <submittedName>
        <fullName evidence="3">Short-chain dehydrogenase</fullName>
    </submittedName>
</protein>
<dbReference type="Pfam" id="PF13561">
    <property type="entry name" value="adh_short_C2"/>
    <property type="match status" value="1"/>
</dbReference>
<dbReference type="EMBL" id="BLAE01000005">
    <property type="protein sequence ID" value="GES07215.1"/>
    <property type="molecule type" value="Genomic_DNA"/>
</dbReference>
<dbReference type="RefSeq" id="WP_170322305.1">
    <property type="nucleotide sequence ID" value="NZ_BAAAHL010000077.1"/>
</dbReference>
<dbReference type="PRINTS" id="PR00081">
    <property type="entry name" value="GDHRDH"/>
</dbReference>
<accession>A0A5M3WDR1</accession>
<name>A0A5M3WDR1_9ACTN</name>
<gene>
    <name evidence="3" type="ORF">Amac_008100</name>
</gene>
<evidence type="ECO:0000313" key="4">
    <source>
        <dbReference type="Proteomes" id="UP000331127"/>
    </source>
</evidence>
<sequence length="252" mass="26047">MSMQGKVAVVAAGGSGIGRMTALGLAERGARVAVIDLDKAAAEAVAAEIGGQASAHVADCGVVSELKRVVAEISSLVDHVDILFNNVGMPNPHGIMDITEEQWQRSVDVNLKSGFFLTQLLLPLIRKSGRGGSIVFTSSAAGLVASYTTPLYSLTKAGVIGLAKALAVHLAPEGIRVNAVCPGPVRTPMLAGFMQKDTAFTDEVADLYASRVPLGRVADAREIAEAVIFLASDAASYITGVPFPVDGGYVAQ</sequence>
<dbReference type="InterPro" id="IPR050259">
    <property type="entry name" value="SDR"/>
</dbReference>
<evidence type="ECO:0000256" key="1">
    <source>
        <dbReference type="ARBA" id="ARBA00006484"/>
    </source>
</evidence>
<dbReference type="PANTHER" id="PTHR42879">
    <property type="entry name" value="3-OXOACYL-(ACYL-CARRIER-PROTEIN) REDUCTASE"/>
    <property type="match status" value="1"/>
</dbReference>
<dbReference type="PRINTS" id="PR00080">
    <property type="entry name" value="SDRFAMILY"/>
</dbReference>
<dbReference type="InterPro" id="IPR002347">
    <property type="entry name" value="SDR_fam"/>
</dbReference>
<dbReference type="SUPFAM" id="SSF51735">
    <property type="entry name" value="NAD(P)-binding Rossmann-fold domains"/>
    <property type="match status" value="1"/>
</dbReference>
<reference evidence="3 4" key="1">
    <citation type="submission" date="2019-10" db="EMBL/GenBank/DDBJ databases">
        <title>Whole genome shotgun sequence of Acrocarpospora macrocephala NBRC 16266.</title>
        <authorList>
            <person name="Ichikawa N."/>
            <person name="Kimura A."/>
            <person name="Kitahashi Y."/>
            <person name="Komaki H."/>
            <person name="Oguchi A."/>
        </authorList>
    </citation>
    <scope>NUCLEOTIDE SEQUENCE [LARGE SCALE GENOMIC DNA]</scope>
    <source>
        <strain evidence="3 4">NBRC 16266</strain>
    </source>
</reference>
<evidence type="ECO:0000256" key="2">
    <source>
        <dbReference type="ARBA" id="ARBA00023002"/>
    </source>
</evidence>
<dbReference type="GO" id="GO:0016491">
    <property type="term" value="F:oxidoreductase activity"/>
    <property type="evidence" value="ECO:0007669"/>
    <property type="project" value="UniProtKB-KW"/>
</dbReference>
<dbReference type="CDD" id="cd05233">
    <property type="entry name" value="SDR_c"/>
    <property type="match status" value="1"/>
</dbReference>
<evidence type="ECO:0000313" key="3">
    <source>
        <dbReference type="EMBL" id="GES07215.1"/>
    </source>
</evidence>
<organism evidence="3 4">
    <name type="scientific">Acrocarpospora macrocephala</name>
    <dbReference type="NCBI Taxonomy" id="150177"/>
    <lineage>
        <taxon>Bacteria</taxon>
        <taxon>Bacillati</taxon>
        <taxon>Actinomycetota</taxon>
        <taxon>Actinomycetes</taxon>
        <taxon>Streptosporangiales</taxon>
        <taxon>Streptosporangiaceae</taxon>
        <taxon>Acrocarpospora</taxon>
    </lineage>
</organism>
<dbReference type="Gene3D" id="3.40.50.720">
    <property type="entry name" value="NAD(P)-binding Rossmann-like Domain"/>
    <property type="match status" value="1"/>
</dbReference>
<dbReference type="PANTHER" id="PTHR42879:SF2">
    <property type="entry name" value="3-OXOACYL-[ACYL-CARRIER-PROTEIN] REDUCTASE FABG"/>
    <property type="match status" value="1"/>
</dbReference>
<comment type="similarity">
    <text evidence="1">Belongs to the short-chain dehydrogenases/reductases (SDR) family.</text>
</comment>
<dbReference type="AlphaFoldDB" id="A0A5M3WDR1"/>
<dbReference type="InterPro" id="IPR036291">
    <property type="entry name" value="NAD(P)-bd_dom_sf"/>
</dbReference>
<keyword evidence="2" id="KW-0560">Oxidoreductase</keyword>
<dbReference type="NCBIfam" id="NF005559">
    <property type="entry name" value="PRK07231.1"/>
    <property type="match status" value="1"/>
</dbReference>
<keyword evidence="4" id="KW-1185">Reference proteome</keyword>